<dbReference type="AlphaFoldDB" id="D1ARZ3"/>
<evidence type="ECO:0000313" key="3">
    <source>
        <dbReference type="Proteomes" id="UP000000845"/>
    </source>
</evidence>
<reference evidence="2 3" key="1">
    <citation type="journal article" date="2010" name="Stand. Genomic Sci.">
        <title>Complete genome sequence of Sebaldella termitidis type strain (NCTC 11300).</title>
        <authorList>
            <person name="Harmon-Smith M."/>
            <person name="Celia L."/>
            <person name="Chertkov O."/>
            <person name="Lapidus A."/>
            <person name="Copeland A."/>
            <person name="Glavina Del Rio T."/>
            <person name="Nolan M."/>
            <person name="Lucas S."/>
            <person name="Tice H."/>
            <person name="Cheng J.F."/>
            <person name="Han C."/>
            <person name="Detter J.C."/>
            <person name="Bruce D."/>
            <person name="Goodwin L."/>
            <person name="Pitluck S."/>
            <person name="Pati A."/>
            <person name="Liolios K."/>
            <person name="Ivanova N."/>
            <person name="Mavromatis K."/>
            <person name="Mikhailova N."/>
            <person name="Chen A."/>
            <person name="Palaniappan K."/>
            <person name="Land M."/>
            <person name="Hauser L."/>
            <person name="Chang Y.J."/>
            <person name="Jeffries C.D."/>
            <person name="Brettin T."/>
            <person name="Goker M."/>
            <person name="Beck B."/>
            <person name="Bristow J."/>
            <person name="Eisen J.A."/>
            <person name="Markowitz V."/>
            <person name="Hugenholtz P."/>
            <person name="Kyrpides N.C."/>
            <person name="Klenk H.P."/>
            <person name="Chen F."/>
        </authorList>
    </citation>
    <scope>NUCLEOTIDE SEQUENCE [LARGE SCALE GENOMIC DNA]</scope>
    <source>
        <strain evidence="3">ATCC 33386 / NCTC 11300</strain>
        <plasmid evidence="3">Plasmid pSTERM01</plasmid>
    </source>
</reference>
<feature type="coiled-coil region" evidence="1">
    <location>
        <begin position="174"/>
        <end position="208"/>
    </location>
</feature>
<keyword evidence="3" id="KW-1185">Reference proteome</keyword>
<keyword evidence="1" id="KW-0175">Coiled coil</keyword>
<name>D1ARZ3_SEBTE</name>
<keyword evidence="2" id="KW-0614">Plasmid</keyword>
<evidence type="ECO:0000256" key="1">
    <source>
        <dbReference type="SAM" id="Coils"/>
    </source>
</evidence>
<geneLocation type="plasmid" evidence="2 3">
    <name>pSTERM01</name>
</geneLocation>
<protein>
    <submittedName>
        <fullName evidence="2">Uncharacterized protein</fullName>
    </submittedName>
</protein>
<gene>
    <name evidence="2" type="ORF">Sterm_4148</name>
</gene>
<dbReference type="EMBL" id="CP001740">
    <property type="protein sequence ID" value="ACZ10980.1"/>
    <property type="molecule type" value="Genomic_DNA"/>
</dbReference>
<dbReference type="KEGG" id="str:Sterm_4148"/>
<proteinExistence type="predicted"/>
<dbReference type="Proteomes" id="UP000000845">
    <property type="component" value="Plasmid pSTERM01"/>
</dbReference>
<dbReference type="RefSeq" id="WP_012863555.1">
    <property type="nucleotide sequence ID" value="NC_013518.1"/>
</dbReference>
<organism evidence="2 3">
    <name type="scientific">Sebaldella termitidis (strain ATCC 33386 / NCTC 11300)</name>
    <dbReference type="NCBI Taxonomy" id="526218"/>
    <lineage>
        <taxon>Bacteria</taxon>
        <taxon>Fusobacteriati</taxon>
        <taxon>Fusobacteriota</taxon>
        <taxon>Fusobacteriia</taxon>
        <taxon>Fusobacteriales</taxon>
        <taxon>Leptotrichiaceae</taxon>
        <taxon>Sebaldella</taxon>
    </lineage>
</organism>
<evidence type="ECO:0000313" key="2">
    <source>
        <dbReference type="EMBL" id="ACZ10980.1"/>
    </source>
</evidence>
<accession>D1ARZ3</accession>
<dbReference type="HOGENOM" id="CLU_114911_0_0_0"/>
<sequence length="209" mass="25097">MSVFDMREEKKEKVISLEEEKEQTYFNFQDYNIEKETAEKIIRKEGSIRNNLRQLDRNTRELSKSLYEIQQLLVNNKKGGFRAYLEYINISKDTAYRFIDKWNLFLETKQAKVFELPHSTVKNLKKEVQELKKEDENEKIIEIVEILESENVEEKLKEYKETKEDGNVIVIESLEEIEKRLKKIDKEIVKLTEKITKLEVEKNSLEQKL</sequence>